<dbReference type="PROSITE" id="PS51278">
    <property type="entry name" value="GATASE_TYPE_2"/>
    <property type="match status" value="1"/>
</dbReference>
<evidence type="ECO:0000256" key="1">
    <source>
        <dbReference type="ARBA" id="ARBA00005187"/>
    </source>
</evidence>
<dbReference type="AlphaFoldDB" id="A0A0G0UNT4"/>
<organism evidence="12 13">
    <name type="scientific">Candidatus Wolfebacteria bacterium GW2011_GWB1_41_12</name>
    <dbReference type="NCBI Taxonomy" id="1619006"/>
    <lineage>
        <taxon>Bacteria</taxon>
        <taxon>Candidatus Wolfeibacteriota</taxon>
    </lineage>
</organism>
<dbReference type="GO" id="GO:0006529">
    <property type="term" value="P:asparagine biosynthetic process"/>
    <property type="evidence" value="ECO:0007669"/>
    <property type="project" value="UniProtKB-KW"/>
</dbReference>
<dbReference type="PANTHER" id="PTHR43284">
    <property type="entry name" value="ASPARAGINE SYNTHETASE (GLUTAMINE-HYDROLYZING)"/>
    <property type="match status" value="1"/>
</dbReference>
<dbReference type="InterPro" id="IPR051786">
    <property type="entry name" value="ASN_synthetase/amidase"/>
</dbReference>
<dbReference type="EMBL" id="LCAK01000001">
    <property type="protein sequence ID" value="KKR89136.1"/>
    <property type="molecule type" value="Genomic_DNA"/>
</dbReference>
<dbReference type="PIRSF" id="PIRSF001589">
    <property type="entry name" value="Asn_synthetase_glu-h"/>
    <property type="match status" value="1"/>
</dbReference>
<dbReference type="InterPro" id="IPR014729">
    <property type="entry name" value="Rossmann-like_a/b/a_fold"/>
</dbReference>
<dbReference type="Pfam" id="PF13537">
    <property type="entry name" value="GATase_7"/>
    <property type="match status" value="1"/>
</dbReference>
<comment type="pathway">
    <text evidence="1">Amino-acid biosynthesis; L-asparagine biosynthesis; L-asparagine from L-aspartate (L-Gln route): step 1/1.</text>
</comment>
<keyword evidence="5 9" id="KW-0067">ATP-binding</keyword>
<gene>
    <name evidence="12" type="ORF">UU38_C0001G0038</name>
</gene>
<dbReference type="SUPFAM" id="SSF52402">
    <property type="entry name" value="Adenine nucleotide alpha hydrolases-like"/>
    <property type="match status" value="1"/>
</dbReference>
<reference evidence="12 13" key="1">
    <citation type="journal article" date="2015" name="Nature">
        <title>rRNA introns, odd ribosomes, and small enigmatic genomes across a large radiation of phyla.</title>
        <authorList>
            <person name="Brown C.T."/>
            <person name="Hug L.A."/>
            <person name="Thomas B.C."/>
            <person name="Sharon I."/>
            <person name="Castelle C.J."/>
            <person name="Singh A."/>
            <person name="Wilkins M.J."/>
            <person name="Williams K.H."/>
            <person name="Banfield J.F."/>
        </authorList>
    </citation>
    <scope>NUCLEOTIDE SEQUENCE [LARGE SCALE GENOMIC DNA]</scope>
</reference>
<sequence length="642" mass="74232">MCGIAGVYKFNNSQVVSENEIKKMSDALVHRGPDGNGAYFSADKKIGLGHRRLAIIDLSPAGAQPMANENKTIWIVFNGEIYNFQELRSKLEKAGHSFRSRSDTEVIIHSYEEYGFDCVKKFNGMFAFAIWDENKQLLFAGRDHLGVKPFYYAIQNGNFYFGSEIKAILVHPDFKKDIEETNISHYLTFSCLPSPHTLFKDIKKLAPAKYLIINKNGIAEEKEYWNPVAEASLRYGASPLAEKEYIDEIRKLLRDSVKSQMVSDVPFGCFLSGGIDSSTNAALMSEALGKPVETFSIGSQNFQKYNEFQYSRKMAEFLKTKPHELLTTDEHLKEFLKQYAYFNDDPNGDQVCVPLFWLSEFTRKNGVTVIQIGEGSDEIFAGYPAYIQAINLYNRVWRWLEKMPQSAKNGIFKLSAGAIHPRFDFYKEYLLRLKNNQEPFWGNAVAFGDFQKEKLLTTEYKNKLTESSYSIVDNYYKEIKNIDSSADFMSRLTYLEIKHRLPELLLMRSDKMTMAHSVEARVPFLDKRLVELAVSIPANIKIKNGEPKYILKKSVNGIIPKKIIWRKKQGFATSMSEWFKSENPMSKELLKIIFNSKLREKNILNYDYIEDLVYAHQKQNIEHNFRLWNLVTLSLWHDYWFA</sequence>
<feature type="binding site" evidence="9">
    <location>
        <position position="103"/>
    </location>
    <ligand>
        <name>L-glutamine</name>
        <dbReference type="ChEBI" id="CHEBI:58359"/>
    </ligand>
</feature>
<dbReference type="InterPro" id="IPR029055">
    <property type="entry name" value="Ntn_hydrolases_N"/>
</dbReference>
<comment type="catalytic activity">
    <reaction evidence="7">
        <text>L-aspartate + L-glutamine + ATP + H2O = L-asparagine + L-glutamate + AMP + diphosphate + H(+)</text>
        <dbReference type="Rhea" id="RHEA:12228"/>
        <dbReference type="ChEBI" id="CHEBI:15377"/>
        <dbReference type="ChEBI" id="CHEBI:15378"/>
        <dbReference type="ChEBI" id="CHEBI:29985"/>
        <dbReference type="ChEBI" id="CHEBI:29991"/>
        <dbReference type="ChEBI" id="CHEBI:30616"/>
        <dbReference type="ChEBI" id="CHEBI:33019"/>
        <dbReference type="ChEBI" id="CHEBI:58048"/>
        <dbReference type="ChEBI" id="CHEBI:58359"/>
        <dbReference type="ChEBI" id="CHEBI:456215"/>
        <dbReference type="EC" id="6.3.5.4"/>
    </reaction>
</comment>
<proteinExistence type="inferred from homology"/>
<keyword evidence="8" id="KW-0061">Asparagine biosynthesis</keyword>
<keyword evidence="8" id="KW-0028">Amino-acid biosynthesis</keyword>
<evidence type="ECO:0000259" key="11">
    <source>
        <dbReference type="PROSITE" id="PS51278"/>
    </source>
</evidence>
<dbReference type="Gene3D" id="3.40.50.620">
    <property type="entry name" value="HUPs"/>
    <property type="match status" value="1"/>
</dbReference>
<evidence type="ECO:0000256" key="10">
    <source>
        <dbReference type="PIRSR" id="PIRSR001589-3"/>
    </source>
</evidence>
<dbReference type="InterPro" id="IPR001962">
    <property type="entry name" value="Asn_synthase"/>
</dbReference>
<evidence type="ECO:0000256" key="4">
    <source>
        <dbReference type="ARBA" id="ARBA00022741"/>
    </source>
</evidence>
<dbReference type="Gene3D" id="3.60.20.10">
    <property type="entry name" value="Glutamine Phosphoribosylpyrophosphate, subunit 1, domain 1"/>
    <property type="match status" value="1"/>
</dbReference>
<dbReference type="PANTHER" id="PTHR43284:SF1">
    <property type="entry name" value="ASPARAGINE SYNTHETASE"/>
    <property type="match status" value="1"/>
</dbReference>
<name>A0A0G0UNT4_9BACT</name>
<evidence type="ECO:0000256" key="6">
    <source>
        <dbReference type="ARBA" id="ARBA00022962"/>
    </source>
</evidence>
<keyword evidence="6 8" id="KW-0315">Glutamine amidotransferase</keyword>
<dbReference type="PATRIC" id="fig|1619006.3.peg.41"/>
<feature type="active site" description="For GATase activity" evidence="8">
    <location>
        <position position="2"/>
    </location>
</feature>
<evidence type="ECO:0000256" key="3">
    <source>
        <dbReference type="ARBA" id="ARBA00012737"/>
    </source>
</evidence>
<dbReference type="InterPro" id="IPR006426">
    <property type="entry name" value="Asn_synth_AEB"/>
</dbReference>
<dbReference type="SUPFAM" id="SSF56235">
    <property type="entry name" value="N-terminal nucleophile aminohydrolases (Ntn hydrolases)"/>
    <property type="match status" value="1"/>
</dbReference>
<dbReference type="CDD" id="cd01991">
    <property type="entry name" value="Asn_synthase_B_C"/>
    <property type="match status" value="1"/>
</dbReference>
<dbReference type="GO" id="GO:0005829">
    <property type="term" value="C:cytosol"/>
    <property type="evidence" value="ECO:0007669"/>
    <property type="project" value="TreeGrafter"/>
</dbReference>
<comment type="similarity">
    <text evidence="2">Belongs to the asparagine synthetase family.</text>
</comment>
<evidence type="ECO:0000256" key="7">
    <source>
        <dbReference type="ARBA" id="ARBA00048741"/>
    </source>
</evidence>
<feature type="binding site" evidence="9">
    <location>
        <position position="297"/>
    </location>
    <ligand>
        <name>ATP</name>
        <dbReference type="ChEBI" id="CHEBI:30616"/>
    </ligand>
</feature>
<evidence type="ECO:0000256" key="9">
    <source>
        <dbReference type="PIRSR" id="PIRSR001589-2"/>
    </source>
</evidence>
<dbReference type="InterPro" id="IPR033738">
    <property type="entry name" value="AsnB_N"/>
</dbReference>
<feature type="site" description="Important for beta-aspartyl-AMP intermediate formation" evidence="10">
    <location>
        <position position="374"/>
    </location>
</feature>
<feature type="domain" description="Glutamine amidotransferase type-2" evidence="11">
    <location>
        <begin position="2"/>
        <end position="216"/>
    </location>
</feature>
<dbReference type="NCBIfam" id="TIGR01536">
    <property type="entry name" value="asn_synth_AEB"/>
    <property type="match status" value="1"/>
</dbReference>
<evidence type="ECO:0000256" key="2">
    <source>
        <dbReference type="ARBA" id="ARBA00005752"/>
    </source>
</evidence>
<dbReference type="CDD" id="cd00712">
    <property type="entry name" value="AsnB"/>
    <property type="match status" value="1"/>
</dbReference>
<comment type="caution">
    <text evidence="12">The sequence shown here is derived from an EMBL/GenBank/DDBJ whole genome shotgun (WGS) entry which is preliminary data.</text>
</comment>
<evidence type="ECO:0000256" key="8">
    <source>
        <dbReference type="PIRSR" id="PIRSR001589-1"/>
    </source>
</evidence>
<evidence type="ECO:0000313" key="13">
    <source>
        <dbReference type="Proteomes" id="UP000033918"/>
    </source>
</evidence>
<dbReference type="Pfam" id="PF00733">
    <property type="entry name" value="Asn_synthase"/>
    <property type="match status" value="1"/>
</dbReference>
<protein>
    <recommendedName>
        <fullName evidence="3">asparagine synthase (glutamine-hydrolyzing)</fullName>
        <ecNumber evidence="3">6.3.5.4</ecNumber>
    </recommendedName>
</protein>
<dbReference type="EC" id="6.3.5.4" evidence="3"/>
<dbReference type="GO" id="GO:0004066">
    <property type="term" value="F:asparagine synthase (glutamine-hydrolyzing) activity"/>
    <property type="evidence" value="ECO:0007669"/>
    <property type="project" value="UniProtKB-EC"/>
</dbReference>
<evidence type="ECO:0000313" key="12">
    <source>
        <dbReference type="EMBL" id="KKR89136.1"/>
    </source>
</evidence>
<dbReference type="InterPro" id="IPR017932">
    <property type="entry name" value="GATase_2_dom"/>
</dbReference>
<dbReference type="GO" id="GO:0005524">
    <property type="term" value="F:ATP binding"/>
    <property type="evidence" value="ECO:0007669"/>
    <property type="project" value="UniProtKB-KW"/>
</dbReference>
<keyword evidence="4 9" id="KW-0547">Nucleotide-binding</keyword>
<dbReference type="Proteomes" id="UP000033918">
    <property type="component" value="Unassembled WGS sequence"/>
</dbReference>
<accession>A0A0G0UNT4</accession>
<evidence type="ECO:0000256" key="5">
    <source>
        <dbReference type="ARBA" id="ARBA00022840"/>
    </source>
</evidence>